<accession>A0A0X3QF48</accession>
<dbReference type="PROSITE" id="PS00028">
    <property type="entry name" value="ZINC_FINGER_C2H2_1"/>
    <property type="match status" value="1"/>
</dbReference>
<feature type="compositionally biased region" description="Low complexity" evidence="13">
    <location>
        <begin position="614"/>
        <end position="627"/>
    </location>
</feature>
<reference evidence="15" key="1">
    <citation type="submission" date="2016-01" db="EMBL/GenBank/DDBJ databases">
        <title>Reference transcriptome for the parasite Schistocephalus solidus: insights into the molecular evolution of parasitism.</title>
        <authorList>
            <person name="Hebert F.O."/>
            <person name="Grambauer S."/>
            <person name="Barber I."/>
            <person name="Landry C.R."/>
            <person name="Aubin-Horth N."/>
        </authorList>
    </citation>
    <scope>NUCLEOTIDE SEQUENCE</scope>
</reference>
<dbReference type="PROSITE" id="PS50157">
    <property type="entry name" value="ZINC_FINGER_C2H2_2"/>
    <property type="match status" value="1"/>
</dbReference>
<sequence length="1188" mass="132408">MFTQNQGSPVAGQQQVMSANKLPGFFFRKRVERIDWRRLASVDVCQVASQMDIDALQENLVSVAFCDITSELDTRYVDTNFIKLFQLAQLLIEYLLYSQEYLTNGLEAVKLENENLKKEAEALKKRFEAQTQRLTSTRRECHRRRLLLLAQQQLMDAGPQAYHRCPHCPKAFINASFLNAHLHRRHAEIVNALEPLTQGLVSSPRAQRQALGRNQLESKIREEASDLTPNLEHQLREVLDQLKSQKQPPQTETVVSEWQPVVVTPPRAASSPPPMWKERVDLLEQELQKEREWFREAEERNRIWQAAVADQHKADIEAMRSMFEMELRNLREQNCQAQKDLFQLTVHKGPSNFGDLVDDPIDQQPMHEVCPKFVRRATNSSSPVRHSRSSASDVIPVASGVVNANNAEQTMSWSSAQGLSPGHPPGGLRLRNEETELHYSSPSVTTVTSCTNTSPVRQIPVNPEPAAPTAATATKTMETAKEGYYKPRRKSTKRTTSEQKICQDVSVQAALEISKLHSTYGTSTITQDFRNRGIIVEGLIVRTEDEEEAELEAEGSRSIHVIPCGPLNLHPNASPKLSRAHDALADSLAELSTLAAVRHVQIVDDFSSIQESISTRPPRTSQSPPSRLVAPSTPESYQPISIESKMPTLRSRQSDELKPRVNFEHRPPAVSNVELRLEPTGNVIPYNLILNQLRSDPEALKRLRSEVEMLLSEQLVDHEIDPQASGISNEELKGRLDALKREREHLTRKHPNFAEIRASIAQQVDRMARIALHSKRDRDHHGKPVPTANQSKKPRMSASTPNSSTLAIAEEEAKNDVTQTSSPQPKQPSSSPHTSIVGTSQLRTDHPHRDSSTGTISMDRVVARRGVINGLNESMHTQSTFSLFEEVSEHPNGSRSERYLRTTSQPGIEEISLEGEEMGVDVGEPSAKRRFSTGHGDRHLSQDAPKVVKHEEAALPTSTAPCTITVLQSAAKSDSAQPALAKATTLESSEEWDSASDEENKAGPQTSFVSKRGAPSLEAKTRSKSPLEDLVVDDLTNLLDDLENTNETQIKKTDQTPKVRSSSLPGPSRPPFGRNNNFKRDEDDEVVSVSSLNPAEAGDTSVSLAFDTPPVGISTTSSGSMTPCRPPAYEAPVRPTTSIGRTPHTTLPRWSVVRLPPYFLISKRCVFCETLHQTLSKQTHRIQRSHFL</sequence>
<feature type="compositionally biased region" description="Acidic residues" evidence="13">
    <location>
        <begin position="988"/>
        <end position="997"/>
    </location>
</feature>
<evidence type="ECO:0000256" key="8">
    <source>
        <dbReference type="ARBA" id="ARBA00023054"/>
    </source>
</evidence>
<comment type="subcellular location">
    <subcellularLocation>
        <location evidence="2">Cytoplasm</location>
        <location evidence="2">Cytoskeleton</location>
        <location evidence="2">Cilium basal body</location>
    </subcellularLocation>
    <subcellularLocation>
        <location evidence="1">Cytoplasm</location>
        <location evidence="1">Cytoskeleton</location>
        <location evidence="1">Microtubule organizing center</location>
        <location evidence="1">Centrosome</location>
        <location evidence="1">Centriole</location>
    </subcellularLocation>
</comment>
<dbReference type="AlphaFoldDB" id="A0A0X3QF48"/>
<evidence type="ECO:0000256" key="3">
    <source>
        <dbReference type="ARBA" id="ARBA00009131"/>
    </source>
</evidence>
<keyword evidence="5" id="KW-0479">Metal-binding</keyword>
<dbReference type="GO" id="GO:0005737">
    <property type="term" value="C:cytoplasm"/>
    <property type="evidence" value="ECO:0007669"/>
    <property type="project" value="TreeGrafter"/>
</dbReference>
<feature type="region of interest" description="Disordered" evidence="13">
    <location>
        <begin position="611"/>
        <end position="639"/>
    </location>
</feature>
<dbReference type="Pfam" id="PF13815">
    <property type="entry name" value="Dzip-like_N"/>
    <property type="match status" value="1"/>
</dbReference>
<dbReference type="InterPro" id="IPR013087">
    <property type="entry name" value="Znf_C2H2_type"/>
</dbReference>
<evidence type="ECO:0000256" key="6">
    <source>
        <dbReference type="ARBA" id="ARBA00022771"/>
    </source>
</evidence>
<evidence type="ECO:0000256" key="12">
    <source>
        <dbReference type="SAM" id="Coils"/>
    </source>
</evidence>
<feature type="region of interest" description="Disordered" evidence="13">
    <location>
        <begin position="773"/>
        <end position="858"/>
    </location>
</feature>
<keyword evidence="4" id="KW-0963">Cytoplasm</keyword>
<keyword evidence="9" id="KW-0206">Cytoskeleton</keyword>
<evidence type="ECO:0000256" key="1">
    <source>
        <dbReference type="ARBA" id="ARBA00004114"/>
    </source>
</evidence>
<feature type="region of interest" description="Disordered" evidence="13">
    <location>
        <begin position="1114"/>
        <end position="1142"/>
    </location>
</feature>
<feature type="domain" description="C2H2-type" evidence="14">
    <location>
        <begin position="163"/>
        <end position="187"/>
    </location>
</feature>
<name>A0A0X3QF48_SCHSO</name>
<gene>
    <name evidence="15" type="primary">DZIP1</name>
    <name evidence="15" type="ORF">TR153172</name>
</gene>
<evidence type="ECO:0000256" key="9">
    <source>
        <dbReference type="ARBA" id="ARBA00023212"/>
    </source>
</evidence>
<evidence type="ECO:0000256" key="10">
    <source>
        <dbReference type="ARBA" id="ARBA00023273"/>
    </source>
</evidence>
<evidence type="ECO:0000256" key="11">
    <source>
        <dbReference type="PROSITE-ProRule" id="PRU00042"/>
    </source>
</evidence>
<dbReference type="GO" id="GO:0060271">
    <property type="term" value="P:cilium assembly"/>
    <property type="evidence" value="ECO:0007669"/>
    <property type="project" value="TreeGrafter"/>
</dbReference>
<dbReference type="GO" id="GO:0008270">
    <property type="term" value="F:zinc ion binding"/>
    <property type="evidence" value="ECO:0007669"/>
    <property type="project" value="UniProtKB-KW"/>
</dbReference>
<comment type="similarity">
    <text evidence="3">Belongs to the DZIP C2H2-type zinc-finger protein family.</text>
</comment>
<feature type="region of interest" description="Disordered" evidence="13">
    <location>
        <begin position="970"/>
        <end position="1025"/>
    </location>
</feature>
<keyword evidence="8 12" id="KW-0175">Coiled coil</keyword>
<dbReference type="PANTHER" id="PTHR21502">
    <property type="entry name" value="ZINC FINGER PROTEIN DZIP1"/>
    <property type="match status" value="1"/>
</dbReference>
<dbReference type="InterPro" id="IPR051241">
    <property type="entry name" value="DZIP_RILPL"/>
</dbReference>
<keyword evidence="7" id="KW-0862">Zinc</keyword>
<dbReference type="GO" id="GO:0036064">
    <property type="term" value="C:ciliary basal body"/>
    <property type="evidence" value="ECO:0007669"/>
    <property type="project" value="TreeGrafter"/>
</dbReference>
<proteinExistence type="inferred from homology"/>
<evidence type="ECO:0000256" key="7">
    <source>
        <dbReference type="ARBA" id="ARBA00022833"/>
    </source>
</evidence>
<feature type="region of interest" description="Disordered" evidence="13">
    <location>
        <begin position="1043"/>
        <end position="1083"/>
    </location>
</feature>
<dbReference type="PANTHER" id="PTHR21502:SF3">
    <property type="entry name" value="CILIUM ASSEMBLY PROTEIN DZIP1L"/>
    <property type="match status" value="1"/>
</dbReference>
<evidence type="ECO:0000256" key="2">
    <source>
        <dbReference type="ARBA" id="ARBA00004120"/>
    </source>
</evidence>
<feature type="coiled-coil region" evidence="12">
    <location>
        <begin position="280"/>
        <end position="333"/>
    </location>
</feature>
<evidence type="ECO:0000256" key="5">
    <source>
        <dbReference type="ARBA" id="ARBA00022723"/>
    </source>
</evidence>
<feature type="compositionally biased region" description="Polar residues" evidence="13">
    <location>
        <begin position="787"/>
        <end position="806"/>
    </location>
</feature>
<evidence type="ECO:0000256" key="4">
    <source>
        <dbReference type="ARBA" id="ARBA00022490"/>
    </source>
</evidence>
<keyword evidence="10" id="KW-0966">Cell projection</keyword>
<dbReference type="GO" id="GO:0005814">
    <property type="term" value="C:centriole"/>
    <property type="evidence" value="ECO:0007669"/>
    <property type="project" value="UniProtKB-SubCell"/>
</dbReference>
<protein>
    <submittedName>
        <fullName evidence="15">Zinc finger protein Dzip1</fullName>
    </submittedName>
</protein>
<feature type="coiled-coil region" evidence="12">
    <location>
        <begin position="106"/>
        <end position="140"/>
    </location>
</feature>
<feature type="compositionally biased region" description="Low complexity" evidence="13">
    <location>
        <begin position="818"/>
        <end position="835"/>
    </location>
</feature>
<evidence type="ECO:0000256" key="13">
    <source>
        <dbReference type="SAM" id="MobiDB-lite"/>
    </source>
</evidence>
<dbReference type="InterPro" id="IPR032714">
    <property type="entry name" value="DZIP1_N"/>
</dbReference>
<keyword evidence="6 11" id="KW-0863">Zinc-finger</keyword>
<evidence type="ECO:0000313" key="15">
    <source>
        <dbReference type="EMBL" id="JAP58176.1"/>
    </source>
</evidence>
<feature type="compositionally biased region" description="Low complexity" evidence="13">
    <location>
        <begin position="1060"/>
        <end position="1074"/>
    </location>
</feature>
<organism evidence="15">
    <name type="scientific">Schistocephalus solidus</name>
    <name type="common">Tapeworm</name>
    <dbReference type="NCBI Taxonomy" id="70667"/>
    <lineage>
        <taxon>Eukaryota</taxon>
        <taxon>Metazoa</taxon>
        <taxon>Spiralia</taxon>
        <taxon>Lophotrochozoa</taxon>
        <taxon>Platyhelminthes</taxon>
        <taxon>Cestoda</taxon>
        <taxon>Eucestoda</taxon>
        <taxon>Diphyllobothriidea</taxon>
        <taxon>Diphyllobothriidae</taxon>
        <taxon>Schistocephalus</taxon>
    </lineage>
</organism>
<dbReference type="EMBL" id="GEEE01005049">
    <property type="protein sequence ID" value="JAP58176.1"/>
    <property type="molecule type" value="Transcribed_RNA"/>
</dbReference>
<evidence type="ECO:0000259" key="14">
    <source>
        <dbReference type="PROSITE" id="PS50157"/>
    </source>
</evidence>
<dbReference type="InterPro" id="IPR058883">
    <property type="entry name" value="DZIP1_dom"/>
</dbReference>
<dbReference type="Pfam" id="PF25977">
    <property type="entry name" value="DZIP1"/>
    <property type="match status" value="1"/>
</dbReference>